<sequence length="309" mass="34729">MKSARWHELEFRHLEYAIAIKNHQGFLQAAMALELDQGFLSRQIKRLESRLGFQLFDRTTRPLGLTEAGQAFLTRAEQIIEQTKKAVDVAKEAQSGQWGRLDVGINTSIANSKLPEIIQTFREQFSNVNLVLHELASYVQIEWLQNHQIDVGFFHKHNLQNVIEEDSDLFLDTLVISESLVLVLPEKHPLAKKKYISLIELDGKNFILPPHTLLHGLRAQIDQLCISASCKPIVIQEAAWMTTVLSLVAGNMGVSLLPANVKNLQRAGVIYRDIKEPSPALEIVAVRKAENNSAIVRNFLSVVENLSGS</sequence>
<comment type="caution">
    <text evidence="6">The sequence shown here is derived from an EMBL/GenBank/DDBJ whole genome shotgun (WGS) entry which is preliminary data.</text>
</comment>
<name>A0A947GMC5_9CYAN</name>
<organism evidence="6 7">
    <name type="scientific">Leptothoe spongobia TAU-MAC 1115</name>
    <dbReference type="NCBI Taxonomy" id="1967444"/>
    <lineage>
        <taxon>Bacteria</taxon>
        <taxon>Bacillati</taxon>
        <taxon>Cyanobacteriota</taxon>
        <taxon>Cyanophyceae</taxon>
        <taxon>Nodosilineales</taxon>
        <taxon>Cymatolegaceae</taxon>
        <taxon>Leptothoe</taxon>
        <taxon>Leptothoe spongobia</taxon>
    </lineage>
</organism>
<keyword evidence="2" id="KW-0805">Transcription regulation</keyword>
<dbReference type="InterPro" id="IPR036390">
    <property type="entry name" value="WH_DNA-bd_sf"/>
</dbReference>
<dbReference type="GO" id="GO:0003677">
    <property type="term" value="F:DNA binding"/>
    <property type="evidence" value="ECO:0007669"/>
    <property type="project" value="UniProtKB-KW"/>
</dbReference>
<dbReference type="AlphaFoldDB" id="A0A947GMC5"/>
<evidence type="ECO:0000313" key="6">
    <source>
        <dbReference type="EMBL" id="MBT9317923.1"/>
    </source>
</evidence>
<dbReference type="Gene3D" id="1.10.10.10">
    <property type="entry name" value="Winged helix-like DNA-binding domain superfamily/Winged helix DNA-binding domain"/>
    <property type="match status" value="1"/>
</dbReference>
<evidence type="ECO:0000256" key="1">
    <source>
        <dbReference type="ARBA" id="ARBA00009437"/>
    </source>
</evidence>
<dbReference type="SUPFAM" id="SSF53850">
    <property type="entry name" value="Periplasmic binding protein-like II"/>
    <property type="match status" value="1"/>
</dbReference>
<dbReference type="EMBL" id="JADOES010000066">
    <property type="protein sequence ID" value="MBT9317923.1"/>
    <property type="molecule type" value="Genomic_DNA"/>
</dbReference>
<evidence type="ECO:0000259" key="5">
    <source>
        <dbReference type="PROSITE" id="PS50931"/>
    </source>
</evidence>
<evidence type="ECO:0000256" key="2">
    <source>
        <dbReference type="ARBA" id="ARBA00023015"/>
    </source>
</evidence>
<dbReference type="PANTHER" id="PTHR30346">
    <property type="entry name" value="TRANSCRIPTIONAL DUAL REGULATOR HCAR-RELATED"/>
    <property type="match status" value="1"/>
</dbReference>
<evidence type="ECO:0000256" key="4">
    <source>
        <dbReference type="ARBA" id="ARBA00023163"/>
    </source>
</evidence>
<dbReference type="Pfam" id="PF00126">
    <property type="entry name" value="HTH_1"/>
    <property type="match status" value="1"/>
</dbReference>
<protein>
    <submittedName>
        <fullName evidence="6">LysR family transcriptional regulator</fullName>
    </submittedName>
</protein>
<dbReference type="FunFam" id="1.10.10.10:FF:000001">
    <property type="entry name" value="LysR family transcriptional regulator"/>
    <property type="match status" value="1"/>
</dbReference>
<reference evidence="6" key="1">
    <citation type="submission" date="2020-11" db="EMBL/GenBank/DDBJ databases">
        <authorList>
            <person name="Konstantinou D."/>
            <person name="Gkelis S."/>
            <person name="Popin R."/>
            <person name="Fewer D."/>
            <person name="Sivonen K."/>
        </authorList>
    </citation>
    <scope>NUCLEOTIDE SEQUENCE</scope>
    <source>
        <strain evidence="6">TAU-MAC 1115</strain>
    </source>
</reference>
<proteinExistence type="inferred from homology"/>
<dbReference type="Pfam" id="PF03466">
    <property type="entry name" value="LysR_substrate"/>
    <property type="match status" value="1"/>
</dbReference>
<dbReference type="Gene3D" id="3.40.190.10">
    <property type="entry name" value="Periplasmic binding protein-like II"/>
    <property type="match status" value="2"/>
</dbReference>
<keyword evidence="3" id="KW-0238">DNA-binding</keyword>
<gene>
    <name evidence="6" type="ORF">IXB50_21120</name>
</gene>
<comment type="similarity">
    <text evidence="1">Belongs to the LysR transcriptional regulatory family.</text>
</comment>
<dbReference type="GO" id="GO:0003700">
    <property type="term" value="F:DNA-binding transcription factor activity"/>
    <property type="evidence" value="ECO:0007669"/>
    <property type="project" value="InterPro"/>
</dbReference>
<evidence type="ECO:0000313" key="7">
    <source>
        <dbReference type="Proteomes" id="UP000717364"/>
    </source>
</evidence>
<dbReference type="PRINTS" id="PR00039">
    <property type="entry name" value="HTHLYSR"/>
</dbReference>
<keyword evidence="4" id="KW-0804">Transcription</keyword>
<feature type="domain" description="HTH lysR-type" evidence="5">
    <location>
        <begin position="9"/>
        <end position="66"/>
    </location>
</feature>
<dbReference type="Proteomes" id="UP000717364">
    <property type="component" value="Unassembled WGS sequence"/>
</dbReference>
<dbReference type="GO" id="GO:0032993">
    <property type="term" value="C:protein-DNA complex"/>
    <property type="evidence" value="ECO:0007669"/>
    <property type="project" value="TreeGrafter"/>
</dbReference>
<dbReference type="SUPFAM" id="SSF46785">
    <property type="entry name" value="Winged helix' DNA-binding domain"/>
    <property type="match status" value="1"/>
</dbReference>
<accession>A0A947GMC5</accession>
<reference evidence="6" key="2">
    <citation type="journal article" date="2021" name="Mar. Drugs">
        <title>Genome Reduction and Secondary Metabolism of the Marine Sponge-Associated Cyanobacterium Leptothoe.</title>
        <authorList>
            <person name="Konstantinou D."/>
            <person name="Popin R.V."/>
            <person name="Fewer D.P."/>
            <person name="Sivonen K."/>
            <person name="Gkelis S."/>
        </authorList>
    </citation>
    <scope>NUCLEOTIDE SEQUENCE</scope>
    <source>
        <strain evidence="6">TAU-MAC 1115</strain>
    </source>
</reference>
<dbReference type="PROSITE" id="PS50931">
    <property type="entry name" value="HTH_LYSR"/>
    <property type="match status" value="1"/>
</dbReference>
<dbReference type="PANTHER" id="PTHR30346:SF0">
    <property type="entry name" value="HCA OPERON TRANSCRIPTIONAL ACTIVATOR HCAR"/>
    <property type="match status" value="1"/>
</dbReference>
<dbReference type="RefSeq" id="WP_215610985.1">
    <property type="nucleotide sequence ID" value="NZ_JADOES010000066.1"/>
</dbReference>
<dbReference type="CDD" id="cd08414">
    <property type="entry name" value="PBP2_LTTR_aromatics_like"/>
    <property type="match status" value="1"/>
</dbReference>
<dbReference type="InterPro" id="IPR036388">
    <property type="entry name" value="WH-like_DNA-bd_sf"/>
</dbReference>
<keyword evidence="7" id="KW-1185">Reference proteome</keyword>
<dbReference type="InterPro" id="IPR000847">
    <property type="entry name" value="LysR_HTH_N"/>
</dbReference>
<evidence type="ECO:0000256" key="3">
    <source>
        <dbReference type="ARBA" id="ARBA00023125"/>
    </source>
</evidence>
<dbReference type="InterPro" id="IPR005119">
    <property type="entry name" value="LysR_subst-bd"/>
</dbReference>